<dbReference type="AlphaFoldDB" id="A0A9D1RYN0"/>
<evidence type="ECO:0000313" key="10">
    <source>
        <dbReference type="EMBL" id="HIW96159.1"/>
    </source>
</evidence>
<keyword evidence="6 7" id="KW-0119">Carbohydrate metabolism</keyword>
<accession>A0A9D1RYN0</accession>
<dbReference type="InterPro" id="IPR036291">
    <property type="entry name" value="NAD(P)-bd_dom_sf"/>
</dbReference>
<feature type="domain" description="Glucose-6-phosphate dehydrogenase NAD-binding" evidence="8">
    <location>
        <begin position="37"/>
        <end position="226"/>
    </location>
</feature>
<keyword evidence="4 7" id="KW-0521">NADP</keyword>
<feature type="domain" description="Glucose-6-phosphate dehydrogenase C-terminal" evidence="9">
    <location>
        <begin position="228"/>
        <end position="523"/>
    </location>
</feature>
<dbReference type="Gene3D" id="3.30.360.10">
    <property type="entry name" value="Dihydrodipicolinate Reductase, domain 2"/>
    <property type="match status" value="1"/>
</dbReference>
<dbReference type="PRINTS" id="PR00079">
    <property type="entry name" value="G6PDHDRGNASE"/>
</dbReference>
<gene>
    <name evidence="7" type="primary">zwf</name>
    <name evidence="10" type="ORF">H9867_06730</name>
</gene>
<keyword evidence="3 7" id="KW-0313">Glucose metabolism</keyword>
<comment type="similarity">
    <text evidence="2 7">Belongs to the glucose-6-phosphate dehydrogenase family.</text>
</comment>
<evidence type="ECO:0000256" key="4">
    <source>
        <dbReference type="ARBA" id="ARBA00022857"/>
    </source>
</evidence>
<dbReference type="GO" id="GO:0006006">
    <property type="term" value="P:glucose metabolic process"/>
    <property type="evidence" value="ECO:0007669"/>
    <property type="project" value="UniProtKB-KW"/>
</dbReference>
<dbReference type="Pfam" id="PF02781">
    <property type="entry name" value="G6PD_C"/>
    <property type="match status" value="1"/>
</dbReference>
<evidence type="ECO:0000259" key="9">
    <source>
        <dbReference type="Pfam" id="PF02781"/>
    </source>
</evidence>
<evidence type="ECO:0000259" key="8">
    <source>
        <dbReference type="Pfam" id="PF00479"/>
    </source>
</evidence>
<comment type="catalytic activity">
    <reaction evidence="7">
        <text>D-glucose 6-phosphate + NADP(+) = 6-phospho-D-glucono-1,5-lactone + NADPH + H(+)</text>
        <dbReference type="Rhea" id="RHEA:15841"/>
        <dbReference type="ChEBI" id="CHEBI:15378"/>
        <dbReference type="ChEBI" id="CHEBI:57783"/>
        <dbReference type="ChEBI" id="CHEBI:57955"/>
        <dbReference type="ChEBI" id="CHEBI:58349"/>
        <dbReference type="ChEBI" id="CHEBI:61548"/>
        <dbReference type="EC" id="1.1.1.49"/>
    </reaction>
</comment>
<feature type="binding site" evidence="7">
    <location>
        <position position="274"/>
    </location>
    <ligand>
        <name>substrate</name>
    </ligand>
</feature>
<feature type="active site" description="Proton acceptor" evidence="7">
    <location>
        <position position="279"/>
    </location>
</feature>
<keyword evidence="5 7" id="KW-0560">Oxidoreductase</keyword>
<dbReference type="SUPFAM" id="SSF51735">
    <property type="entry name" value="NAD(P)-binding Rossmann-fold domains"/>
    <property type="match status" value="1"/>
</dbReference>
<reference evidence="10" key="2">
    <citation type="submission" date="2021-04" db="EMBL/GenBank/DDBJ databases">
        <authorList>
            <person name="Gilroy R."/>
        </authorList>
    </citation>
    <scope>NUCLEOTIDE SEQUENCE</scope>
    <source>
        <strain evidence="10">4376</strain>
    </source>
</reference>
<evidence type="ECO:0000256" key="7">
    <source>
        <dbReference type="HAMAP-Rule" id="MF_00966"/>
    </source>
</evidence>
<dbReference type="PIRSF" id="PIRSF000110">
    <property type="entry name" value="G6PD"/>
    <property type="match status" value="1"/>
</dbReference>
<comment type="function">
    <text evidence="7">Catalyzes the oxidation of glucose 6-phosphate to 6-phosphogluconolactone.</text>
</comment>
<dbReference type="Proteomes" id="UP000824189">
    <property type="component" value="Unassembled WGS sequence"/>
</dbReference>
<comment type="caution">
    <text evidence="7">Lacks conserved residue(s) required for the propagation of feature annotation.</text>
</comment>
<dbReference type="EC" id="1.1.1.49" evidence="7"/>
<feature type="binding site" evidence="7">
    <location>
        <position position="74"/>
    </location>
    <ligand>
        <name>NADP(+)</name>
        <dbReference type="ChEBI" id="CHEBI:58349"/>
    </ligand>
</feature>
<feature type="binding site" evidence="7">
    <location>
        <position position="255"/>
    </location>
    <ligand>
        <name>substrate</name>
    </ligand>
</feature>
<dbReference type="InterPro" id="IPR022675">
    <property type="entry name" value="G6P_DH_C"/>
</dbReference>
<feature type="binding site" evidence="7">
    <location>
        <position position="187"/>
    </location>
    <ligand>
        <name>NADP(+)</name>
        <dbReference type="ChEBI" id="CHEBI:58349"/>
    </ligand>
</feature>
<sequence length="525" mass="58924">MADTVNSPLHNPATWVNPLRDEFDKRLPRIAGPCGLVIFGVTGDLARKKLLPAVYDLANRGLLPPGFSLIGYGRREWTKEDFEQQVLSAVKSSARTPWRQAVWDRLAEGIFFVSGDFTTDEAFDALAAKTRELDETRGTAGNWAYYLSVPPDYFSDVCHQLERSGLAQPDPSLPEIHKGWRRVVIEKPFGHDEASAKELNDIVNSVFPESSVFRIDHYLGKETVQNILALRFANQLFDPLFNSHYIDHVQITMAEDIGLGGRAGYYDGIGAARDVIQNHLLQLLALIAMEEPVDFNPAELQSEKVKVLRATRPVGPFAQTTARGQYTSGWQGSELVKGLRQEEGFDPESTTETFAAATFEISSRRWAGVPFYLRTGKRLGRRVTEIALVFKEAPHLPFATGQTNAQGNNMLVIRVQPDEGVLMRFGSKVPGSAMEVRDVNMDFSYSEAFTEESPEAYERLILDALLDEASLFPTNEEVELSWRILDPILEHWALHGRPEDYPAGTWGPESATKMLERTGRLWRRP</sequence>
<feature type="binding site" evidence="7">
    <location>
        <position position="217"/>
    </location>
    <ligand>
        <name>substrate</name>
    </ligand>
</feature>
<dbReference type="SUPFAM" id="SSF55347">
    <property type="entry name" value="Glyceraldehyde-3-phosphate dehydrogenase-like, C-terminal domain"/>
    <property type="match status" value="1"/>
</dbReference>
<dbReference type="InterPro" id="IPR001282">
    <property type="entry name" value="G6P_DH"/>
</dbReference>
<reference evidence="10" key="1">
    <citation type="journal article" date="2021" name="PeerJ">
        <title>Extensive microbial diversity within the chicken gut microbiome revealed by metagenomics and culture.</title>
        <authorList>
            <person name="Gilroy R."/>
            <person name="Ravi A."/>
            <person name="Getino M."/>
            <person name="Pursley I."/>
            <person name="Horton D.L."/>
            <person name="Alikhan N.F."/>
            <person name="Baker D."/>
            <person name="Gharbi K."/>
            <person name="Hall N."/>
            <person name="Watson M."/>
            <person name="Adriaenssens E.M."/>
            <person name="Foster-Nyarko E."/>
            <person name="Jarju S."/>
            <person name="Secka A."/>
            <person name="Antonio M."/>
            <person name="Oren A."/>
            <person name="Chaudhuri R.R."/>
            <person name="La Ragione R."/>
            <person name="Hildebrand F."/>
            <person name="Pallen M.J."/>
        </authorList>
    </citation>
    <scope>NUCLEOTIDE SEQUENCE</scope>
    <source>
        <strain evidence="10">4376</strain>
    </source>
</reference>
<dbReference type="NCBIfam" id="TIGR00871">
    <property type="entry name" value="zwf"/>
    <property type="match status" value="1"/>
</dbReference>
<comment type="caution">
    <text evidence="10">The sequence shown here is derived from an EMBL/GenBank/DDBJ whole genome shotgun (WGS) entry which is preliminary data.</text>
</comment>
<feature type="binding site" evidence="7">
    <location>
        <position position="221"/>
    </location>
    <ligand>
        <name>substrate</name>
    </ligand>
</feature>
<feature type="binding site" evidence="7">
    <location>
        <position position="377"/>
    </location>
    <ligand>
        <name>substrate</name>
    </ligand>
</feature>
<dbReference type="Pfam" id="PF00479">
    <property type="entry name" value="G6PD_N"/>
    <property type="match status" value="1"/>
</dbReference>
<name>A0A9D1RYN0_9CORY</name>
<evidence type="ECO:0000256" key="1">
    <source>
        <dbReference type="ARBA" id="ARBA00004937"/>
    </source>
</evidence>
<evidence type="ECO:0000256" key="2">
    <source>
        <dbReference type="ARBA" id="ARBA00009975"/>
    </source>
</evidence>
<dbReference type="InterPro" id="IPR019796">
    <property type="entry name" value="G6P_DH_AS"/>
</dbReference>
<dbReference type="HAMAP" id="MF_00966">
    <property type="entry name" value="G6PD"/>
    <property type="match status" value="1"/>
</dbReference>
<dbReference type="PANTHER" id="PTHR23429:SF0">
    <property type="entry name" value="GLUCOSE-6-PHOSPHATE 1-DEHYDROGENASE"/>
    <property type="match status" value="1"/>
</dbReference>
<dbReference type="PROSITE" id="PS00069">
    <property type="entry name" value="G6P_DEHYDROGENASE"/>
    <property type="match status" value="1"/>
</dbReference>
<evidence type="ECO:0000256" key="5">
    <source>
        <dbReference type="ARBA" id="ARBA00023002"/>
    </source>
</evidence>
<dbReference type="PANTHER" id="PTHR23429">
    <property type="entry name" value="GLUCOSE-6-PHOSPHATE 1-DEHYDROGENASE G6PD"/>
    <property type="match status" value="1"/>
</dbReference>
<organism evidence="10 11">
    <name type="scientific">Candidatus Corynebacterium gallistercoris</name>
    <dbReference type="NCBI Taxonomy" id="2838530"/>
    <lineage>
        <taxon>Bacteria</taxon>
        <taxon>Bacillati</taxon>
        <taxon>Actinomycetota</taxon>
        <taxon>Actinomycetes</taxon>
        <taxon>Mycobacteriales</taxon>
        <taxon>Corynebacteriaceae</taxon>
        <taxon>Corynebacterium</taxon>
    </lineage>
</organism>
<dbReference type="FunFam" id="3.30.360.10:FF:000011">
    <property type="entry name" value="Glucose-6-phosphate 1-dehydrogenase"/>
    <property type="match status" value="1"/>
</dbReference>
<dbReference type="GO" id="GO:0050661">
    <property type="term" value="F:NADP binding"/>
    <property type="evidence" value="ECO:0007669"/>
    <property type="project" value="UniProtKB-UniRule"/>
</dbReference>
<feature type="binding site" evidence="7">
    <location>
        <begin position="116"/>
        <end position="117"/>
    </location>
    <ligand>
        <name>NADP(+)</name>
        <dbReference type="ChEBI" id="CHEBI:58349"/>
    </ligand>
</feature>
<comment type="pathway">
    <text evidence="1 7">Carbohydrate degradation; pentose phosphate pathway; D-ribulose 5-phosphate from D-glucose 6-phosphate (oxidative stage): step 1/3.</text>
</comment>
<protein>
    <recommendedName>
        <fullName evidence="7">Glucose-6-phosphate 1-dehydrogenase</fullName>
        <shortName evidence="7">G6PD</shortName>
        <ecNumber evidence="7">1.1.1.49</ecNumber>
    </recommendedName>
</protein>
<dbReference type="GO" id="GO:0005829">
    <property type="term" value="C:cytosol"/>
    <property type="evidence" value="ECO:0007669"/>
    <property type="project" value="TreeGrafter"/>
</dbReference>
<dbReference type="GO" id="GO:0004345">
    <property type="term" value="F:glucose-6-phosphate dehydrogenase activity"/>
    <property type="evidence" value="ECO:0007669"/>
    <property type="project" value="UniProtKB-UniRule"/>
</dbReference>
<evidence type="ECO:0000256" key="6">
    <source>
        <dbReference type="ARBA" id="ARBA00023277"/>
    </source>
</evidence>
<dbReference type="InterPro" id="IPR022674">
    <property type="entry name" value="G6P_DH_NAD-bd"/>
</dbReference>
<proteinExistence type="inferred from homology"/>
<evidence type="ECO:0000256" key="3">
    <source>
        <dbReference type="ARBA" id="ARBA00022526"/>
    </source>
</evidence>
<dbReference type="GO" id="GO:0009051">
    <property type="term" value="P:pentose-phosphate shunt, oxidative branch"/>
    <property type="evidence" value="ECO:0007669"/>
    <property type="project" value="TreeGrafter"/>
</dbReference>
<dbReference type="Gene3D" id="3.40.50.720">
    <property type="entry name" value="NAD(P)-binding Rossmann-like Domain"/>
    <property type="match status" value="1"/>
</dbReference>
<dbReference type="EMBL" id="DXFZ01000084">
    <property type="protein sequence ID" value="HIW96159.1"/>
    <property type="molecule type" value="Genomic_DNA"/>
</dbReference>
<evidence type="ECO:0000313" key="11">
    <source>
        <dbReference type="Proteomes" id="UP000824189"/>
    </source>
</evidence>